<dbReference type="EMBL" id="CP009498">
    <property type="protein sequence ID" value="AKL97694.1"/>
    <property type="molecule type" value="Genomic_DNA"/>
</dbReference>
<evidence type="ECO:0000259" key="5">
    <source>
        <dbReference type="PROSITE" id="PS51379"/>
    </source>
</evidence>
<keyword evidence="4" id="KW-0411">Iron-sulfur</keyword>
<name>A0A0G3WJM0_9BACT</name>
<dbReference type="InterPro" id="IPR050157">
    <property type="entry name" value="PSI_iron-sulfur_center"/>
</dbReference>
<keyword evidence="7" id="KW-1185">Reference proteome</keyword>
<keyword evidence="3" id="KW-0408">Iron</keyword>
<keyword evidence="1" id="KW-0004">4Fe-4S</keyword>
<dbReference type="GO" id="GO:0046872">
    <property type="term" value="F:metal ion binding"/>
    <property type="evidence" value="ECO:0007669"/>
    <property type="project" value="UniProtKB-KW"/>
</dbReference>
<accession>A0A0G3WJM0</accession>
<dbReference type="AlphaFoldDB" id="A0A0G3WJM0"/>
<dbReference type="InterPro" id="IPR017896">
    <property type="entry name" value="4Fe4S_Fe-S-bd"/>
</dbReference>
<evidence type="ECO:0000256" key="1">
    <source>
        <dbReference type="ARBA" id="ARBA00022485"/>
    </source>
</evidence>
<evidence type="ECO:0000256" key="2">
    <source>
        <dbReference type="ARBA" id="ARBA00022723"/>
    </source>
</evidence>
<dbReference type="InterPro" id="IPR017900">
    <property type="entry name" value="4Fe4S_Fe_S_CS"/>
</dbReference>
<dbReference type="Pfam" id="PF04015">
    <property type="entry name" value="DUF362"/>
    <property type="match status" value="1"/>
</dbReference>
<dbReference type="KEGG" id="epo:Epro_0315"/>
<dbReference type="OrthoDB" id="9807879at2"/>
<dbReference type="PROSITE" id="PS00198">
    <property type="entry name" value="4FE4S_FER_1"/>
    <property type="match status" value="2"/>
</dbReference>
<feature type="domain" description="4Fe-4S ferredoxin-type" evidence="5">
    <location>
        <begin position="307"/>
        <end position="337"/>
    </location>
</feature>
<feature type="domain" description="4Fe-4S ferredoxin-type" evidence="5">
    <location>
        <begin position="338"/>
        <end position="366"/>
    </location>
</feature>
<dbReference type="STRING" id="1408281.Epro_0315"/>
<dbReference type="PROSITE" id="PS51379">
    <property type="entry name" value="4FE4S_FER_2"/>
    <property type="match status" value="2"/>
</dbReference>
<proteinExistence type="predicted"/>
<dbReference type="Gene3D" id="3.30.70.20">
    <property type="match status" value="1"/>
</dbReference>
<dbReference type="PANTHER" id="PTHR24960">
    <property type="entry name" value="PHOTOSYSTEM I IRON-SULFUR CENTER-RELATED"/>
    <property type="match status" value="1"/>
</dbReference>
<dbReference type="PANTHER" id="PTHR24960:SF76">
    <property type="entry name" value="4FE-4S FERREDOXIN-TYPE DOMAIN-CONTAINING PROTEIN"/>
    <property type="match status" value="1"/>
</dbReference>
<sequence length="376" mass="41563">MAKISLLKCDDYNRVNSAVKESVHLLGGISSFIKPGEKILIKPNLLAPKEPSKAVTTHPEAVKAVIQLVKSAGATPIVGDSPGGAVRDIKNLWKVTGMEDICTREKVELVNFEAAGSKAFDIGDNNVKRVNFSNAVLNCDGIINVPKLKTHSLMAFTAGIKNLYGCVPGLMKVEYHKLASKNKDFAHLLANIYLFLKNKIRFTIIDGVLAMEGNGPSSGEIRRLNVIAASADTALLDAVMLTSLRRDISKSEIFKKLMISKKDTDGAEIIGNARQDFNFENFKFPSLRKLDLMPKPLIKILGKFLWVHPEINEDVCVKCMMCKKSCPANAIYKIESGYPRVEDKKCISCFCCHEMCPYKAVDFAKSFLAKIFIKED</sequence>
<dbReference type="RefSeq" id="WP_052569968.1">
    <property type="nucleotide sequence ID" value="NZ_CP009498.1"/>
</dbReference>
<dbReference type="SUPFAM" id="SSF54862">
    <property type="entry name" value="4Fe-4S ferredoxins"/>
    <property type="match status" value="1"/>
</dbReference>
<gene>
    <name evidence="6" type="ORF">Epro_0315</name>
</gene>
<dbReference type="GO" id="GO:0051539">
    <property type="term" value="F:4 iron, 4 sulfur cluster binding"/>
    <property type="evidence" value="ECO:0007669"/>
    <property type="project" value="UniProtKB-KW"/>
</dbReference>
<evidence type="ECO:0000256" key="4">
    <source>
        <dbReference type="ARBA" id="ARBA00023014"/>
    </source>
</evidence>
<dbReference type="Proteomes" id="UP000035337">
    <property type="component" value="Chromosome"/>
</dbReference>
<dbReference type="PATRIC" id="fig|1408281.3.peg.328"/>
<evidence type="ECO:0000313" key="7">
    <source>
        <dbReference type="Proteomes" id="UP000035337"/>
    </source>
</evidence>
<evidence type="ECO:0000313" key="6">
    <source>
        <dbReference type="EMBL" id="AKL97694.1"/>
    </source>
</evidence>
<dbReference type="Pfam" id="PF13237">
    <property type="entry name" value="Fer4_10"/>
    <property type="match status" value="1"/>
</dbReference>
<dbReference type="InterPro" id="IPR007160">
    <property type="entry name" value="DUF362"/>
</dbReference>
<organism evidence="6 7">
    <name type="scientific">Endomicrobium proavitum</name>
    <dbReference type="NCBI Taxonomy" id="1408281"/>
    <lineage>
        <taxon>Bacteria</taxon>
        <taxon>Pseudomonadati</taxon>
        <taxon>Elusimicrobiota</taxon>
        <taxon>Endomicrobiia</taxon>
        <taxon>Endomicrobiales</taxon>
        <taxon>Endomicrobiaceae</taxon>
        <taxon>Endomicrobium</taxon>
    </lineage>
</organism>
<protein>
    <recommendedName>
        <fullName evidence="5">4Fe-4S ferredoxin-type domain-containing protein</fullName>
    </recommendedName>
</protein>
<keyword evidence="2" id="KW-0479">Metal-binding</keyword>
<evidence type="ECO:0000256" key="3">
    <source>
        <dbReference type="ARBA" id="ARBA00023004"/>
    </source>
</evidence>
<reference evidence="6 7" key="1">
    <citation type="submission" date="2014-09" db="EMBL/GenBank/DDBJ databases">
        <title>Complete genome sequence of Endomicrobium proavitum.</title>
        <authorList>
            <person name="Zheng H."/>
        </authorList>
    </citation>
    <scope>NUCLEOTIDE SEQUENCE [LARGE SCALE GENOMIC DNA]</scope>
    <source>
        <strain evidence="6 7">Rsa215</strain>
    </source>
</reference>